<organism evidence="3 4">
    <name type="scientific">Entomortierella chlamydospora</name>
    <dbReference type="NCBI Taxonomy" id="101097"/>
    <lineage>
        <taxon>Eukaryota</taxon>
        <taxon>Fungi</taxon>
        <taxon>Fungi incertae sedis</taxon>
        <taxon>Mucoromycota</taxon>
        <taxon>Mortierellomycotina</taxon>
        <taxon>Mortierellomycetes</taxon>
        <taxon>Mortierellales</taxon>
        <taxon>Mortierellaceae</taxon>
        <taxon>Entomortierella</taxon>
    </lineage>
</organism>
<evidence type="ECO:0000313" key="4">
    <source>
        <dbReference type="Proteomes" id="UP000703661"/>
    </source>
</evidence>
<feature type="compositionally biased region" description="Basic and acidic residues" evidence="1">
    <location>
        <begin position="112"/>
        <end position="135"/>
    </location>
</feature>
<dbReference type="AlphaFoldDB" id="A0A9P6N141"/>
<sequence length="445" mass="49621">MSDSDTPPAPRKAQPKPRPRRPVRARTESNGSPTVTSPSATLSPTTSTTSPPPQARRRVEDDFFSKAKRYQEVVKVQAEAFRHEFEQDPVETPESEPTPLTDEMPVLDFEDEARSIEKKPQEEKPESETKRKREVSLTPPPELPKRQYPSTIPTPSMWKEVEPSVIIDLDGPTDSTDADIEPELDPELASIAAKLTSSQQSQHDDGSTISSSFTSSGSINTSEGPSSLDASSFPSTSSTPPSEVKLLIRFMTFPPRSATSEQGDAVQVPDKSLKVTVEEDTAFRTVMRLYCNQMSLDFSKVVFTFKKSRLIPSSTPRSLQFPAIAVVDVYEAGAFKYMREIETRRLEELDRQAQELAELQDTLSNPNEGEDEGKQEQQQEGQEEEVEYLHIKLRGKNTADEKIRVKKIPEGTSVQLEFDDEVIDPSTTIGNTDVEDDDMLVVRVG</sequence>
<feature type="compositionally biased region" description="Low complexity" evidence="1">
    <location>
        <begin position="207"/>
        <end position="239"/>
    </location>
</feature>
<keyword evidence="4" id="KW-1185">Reference proteome</keyword>
<feature type="compositionally biased region" description="Low complexity" evidence="1">
    <location>
        <begin position="32"/>
        <end position="49"/>
    </location>
</feature>
<reference evidence="3" key="1">
    <citation type="journal article" date="2020" name="Fungal Divers.">
        <title>Resolving the Mortierellaceae phylogeny through synthesis of multi-gene phylogenetics and phylogenomics.</title>
        <authorList>
            <person name="Vandepol N."/>
            <person name="Liber J."/>
            <person name="Desiro A."/>
            <person name="Na H."/>
            <person name="Kennedy M."/>
            <person name="Barry K."/>
            <person name="Grigoriev I.V."/>
            <person name="Miller A.N."/>
            <person name="O'Donnell K."/>
            <person name="Stajich J.E."/>
            <person name="Bonito G."/>
        </authorList>
    </citation>
    <scope>NUCLEOTIDE SEQUENCE</scope>
    <source>
        <strain evidence="3">NRRL 2769</strain>
    </source>
</reference>
<feature type="region of interest" description="Disordered" evidence="1">
    <location>
        <begin position="82"/>
        <end position="239"/>
    </location>
</feature>
<evidence type="ECO:0000259" key="2">
    <source>
        <dbReference type="Pfam" id="PF11976"/>
    </source>
</evidence>
<dbReference type="Proteomes" id="UP000703661">
    <property type="component" value="Unassembled WGS sequence"/>
</dbReference>
<feature type="compositionally biased region" description="Basic residues" evidence="1">
    <location>
        <begin position="13"/>
        <end position="24"/>
    </location>
</feature>
<dbReference type="CDD" id="cd01763">
    <property type="entry name" value="Ubl_SUMO_like"/>
    <property type="match status" value="1"/>
</dbReference>
<evidence type="ECO:0000256" key="1">
    <source>
        <dbReference type="SAM" id="MobiDB-lite"/>
    </source>
</evidence>
<feature type="domain" description="Rad60/SUMO-like" evidence="2">
    <location>
        <begin position="271"/>
        <end position="329"/>
    </location>
</feature>
<dbReference type="Pfam" id="PF11976">
    <property type="entry name" value="Rad60-SLD"/>
    <property type="match status" value="2"/>
</dbReference>
<feature type="region of interest" description="Disordered" evidence="1">
    <location>
        <begin position="361"/>
        <end position="385"/>
    </location>
</feature>
<gene>
    <name evidence="3" type="ORF">BGZ80_002609</name>
</gene>
<comment type="caution">
    <text evidence="3">The sequence shown here is derived from an EMBL/GenBank/DDBJ whole genome shotgun (WGS) entry which is preliminary data.</text>
</comment>
<feature type="domain" description="Rad60/SUMO-like" evidence="2">
    <location>
        <begin position="406"/>
        <end position="444"/>
    </location>
</feature>
<accession>A0A9P6N141</accession>
<feature type="region of interest" description="Disordered" evidence="1">
    <location>
        <begin position="1"/>
        <end position="63"/>
    </location>
</feature>
<dbReference type="InterPro" id="IPR029071">
    <property type="entry name" value="Ubiquitin-like_domsf"/>
</dbReference>
<dbReference type="EMBL" id="JAAAID010000165">
    <property type="protein sequence ID" value="KAG0021334.1"/>
    <property type="molecule type" value="Genomic_DNA"/>
</dbReference>
<dbReference type="Gene3D" id="3.10.20.90">
    <property type="entry name" value="Phosphatidylinositol 3-kinase Catalytic Subunit, Chain A, domain 1"/>
    <property type="match status" value="2"/>
</dbReference>
<feature type="compositionally biased region" description="Acidic residues" evidence="1">
    <location>
        <begin position="176"/>
        <end position="186"/>
    </location>
</feature>
<dbReference type="InterPro" id="IPR022617">
    <property type="entry name" value="Rad60/SUMO-like_dom"/>
</dbReference>
<proteinExistence type="predicted"/>
<protein>
    <recommendedName>
        <fullName evidence="2">Rad60/SUMO-like domain-containing protein</fullName>
    </recommendedName>
</protein>
<dbReference type="SUPFAM" id="SSF54236">
    <property type="entry name" value="Ubiquitin-like"/>
    <property type="match status" value="1"/>
</dbReference>
<name>A0A9P6N141_9FUNG</name>
<evidence type="ECO:0000313" key="3">
    <source>
        <dbReference type="EMBL" id="KAG0021334.1"/>
    </source>
</evidence>